<accession>A0AA37WH54</accession>
<dbReference type="InterPro" id="IPR024930">
    <property type="entry name" value="Skp_dom_sf"/>
</dbReference>
<dbReference type="Proteomes" id="UP001156666">
    <property type="component" value="Unassembled WGS sequence"/>
</dbReference>
<dbReference type="SMART" id="SM00935">
    <property type="entry name" value="OmpH"/>
    <property type="match status" value="1"/>
</dbReference>
<dbReference type="RefSeq" id="WP_235292874.1">
    <property type="nucleotide sequence ID" value="NZ_BSOH01000023.1"/>
</dbReference>
<evidence type="ECO:0000256" key="2">
    <source>
        <dbReference type="ARBA" id="ARBA00022729"/>
    </source>
</evidence>
<keyword evidence="2" id="KW-0732">Signal</keyword>
<dbReference type="InterPro" id="IPR005632">
    <property type="entry name" value="Chaperone_Skp"/>
</dbReference>
<comment type="similarity">
    <text evidence="1">Belongs to the Skp family.</text>
</comment>
<evidence type="ECO:0000256" key="3">
    <source>
        <dbReference type="SAM" id="Coils"/>
    </source>
</evidence>
<dbReference type="EMBL" id="BSOH01000023">
    <property type="protein sequence ID" value="GLR18929.1"/>
    <property type="molecule type" value="Genomic_DNA"/>
</dbReference>
<proteinExistence type="inferred from homology"/>
<keyword evidence="3" id="KW-0175">Coiled coil</keyword>
<keyword evidence="5" id="KW-1185">Reference proteome</keyword>
<evidence type="ECO:0000313" key="4">
    <source>
        <dbReference type="EMBL" id="GLR18929.1"/>
    </source>
</evidence>
<reference evidence="4" key="2">
    <citation type="submission" date="2023-01" db="EMBL/GenBank/DDBJ databases">
        <title>Draft genome sequence of Portibacter lacus strain NBRC 108769.</title>
        <authorList>
            <person name="Sun Q."/>
            <person name="Mori K."/>
        </authorList>
    </citation>
    <scope>NUCLEOTIDE SEQUENCE</scope>
    <source>
        <strain evidence="4">NBRC 108769</strain>
    </source>
</reference>
<dbReference type="AlphaFoldDB" id="A0AA37WH54"/>
<dbReference type="Pfam" id="PF03938">
    <property type="entry name" value="OmpH"/>
    <property type="match status" value="1"/>
</dbReference>
<dbReference type="GO" id="GO:0005829">
    <property type="term" value="C:cytosol"/>
    <property type="evidence" value="ECO:0007669"/>
    <property type="project" value="TreeGrafter"/>
</dbReference>
<dbReference type="Gene3D" id="3.30.910.20">
    <property type="entry name" value="Skp domain"/>
    <property type="match status" value="1"/>
</dbReference>
<dbReference type="GO" id="GO:0051082">
    <property type="term" value="F:unfolded protein binding"/>
    <property type="evidence" value="ECO:0007669"/>
    <property type="project" value="InterPro"/>
</dbReference>
<comment type="caution">
    <text evidence="4">The sequence shown here is derived from an EMBL/GenBank/DDBJ whole genome shotgun (WGS) entry which is preliminary data.</text>
</comment>
<reference evidence="4" key="1">
    <citation type="journal article" date="2014" name="Int. J. Syst. Evol. Microbiol.">
        <title>Complete genome sequence of Corynebacterium casei LMG S-19264T (=DSM 44701T), isolated from a smear-ripened cheese.</title>
        <authorList>
            <consortium name="US DOE Joint Genome Institute (JGI-PGF)"/>
            <person name="Walter F."/>
            <person name="Albersmeier A."/>
            <person name="Kalinowski J."/>
            <person name="Ruckert C."/>
        </authorList>
    </citation>
    <scope>NUCLEOTIDE SEQUENCE</scope>
    <source>
        <strain evidence="4">NBRC 108769</strain>
    </source>
</reference>
<name>A0AA37WH54_9BACT</name>
<dbReference type="PANTHER" id="PTHR35089">
    <property type="entry name" value="CHAPERONE PROTEIN SKP"/>
    <property type="match status" value="1"/>
</dbReference>
<dbReference type="SUPFAM" id="SSF111384">
    <property type="entry name" value="OmpH-like"/>
    <property type="match status" value="1"/>
</dbReference>
<evidence type="ECO:0000313" key="5">
    <source>
        <dbReference type="Proteomes" id="UP001156666"/>
    </source>
</evidence>
<evidence type="ECO:0000256" key="1">
    <source>
        <dbReference type="ARBA" id="ARBA00009091"/>
    </source>
</evidence>
<dbReference type="GO" id="GO:0050821">
    <property type="term" value="P:protein stabilization"/>
    <property type="evidence" value="ECO:0007669"/>
    <property type="project" value="TreeGrafter"/>
</dbReference>
<sequence length="167" mass="19043">MKKTIILGIVFMFAGFFANAQKFGIVNSQEIIQMLPEVKEASANIETFGTQLQKKYQQMITSLQTKYQDLQRKQDQGEISPKQLEEEAKKLKEEELQLGQYEQTSQQQIVEKQNTLMKPIMDKITQAIQDVAKEDGYTYIFDGSVGFVLYADETTDVSDKVKAKLGL</sequence>
<organism evidence="4 5">
    <name type="scientific">Portibacter lacus</name>
    <dbReference type="NCBI Taxonomy" id="1099794"/>
    <lineage>
        <taxon>Bacteria</taxon>
        <taxon>Pseudomonadati</taxon>
        <taxon>Bacteroidota</taxon>
        <taxon>Saprospiria</taxon>
        <taxon>Saprospirales</taxon>
        <taxon>Haliscomenobacteraceae</taxon>
        <taxon>Portibacter</taxon>
    </lineage>
</organism>
<protein>
    <submittedName>
        <fullName evidence="4">Membrane protein</fullName>
    </submittedName>
</protein>
<gene>
    <name evidence="4" type="ORF">GCM10007940_35450</name>
</gene>
<feature type="coiled-coil region" evidence="3">
    <location>
        <begin position="53"/>
        <end position="104"/>
    </location>
</feature>
<dbReference type="PANTHER" id="PTHR35089:SF1">
    <property type="entry name" value="CHAPERONE PROTEIN SKP"/>
    <property type="match status" value="1"/>
</dbReference>